<dbReference type="InterPro" id="IPR015943">
    <property type="entry name" value="WD40/YVTN_repeat-like_dom_sf"/>
</dbReference>
<evidence type="ECO:0008006" key="3">
    <source>
        <dbReference type="Google" id="ProtNLM"/>
    </source>
</evidence>
<dbReference type="SUPFAM" id="SSF50978">
    <property type="entry name" value="WD40 repeat-like"/>
    <property type="match status" value="1"/>
</dbReference>
<gene>
    <name evidence="1" type="ORF">ADEAN_000896300</name>
</gene>
<evidence type="ECO:0000313" key="1">
    <source>
        <dbReference type="EMBL" id="CAD2221431.1"/>
    </source>
</evidence>
<keyword evidence="2" id="KW-1185">Reference proteome</keyword>
<sequence>MSMLIHAMDQPPTRFLLREFVSGQLLQVPDNLPKYFRIDDRSVMNFATLSSGRIAPSFKHMIAVMGENYYTCWHKHEGRLMRFGAEDGRFMSILPFEVYNVSCQHICAVAMSPSESALLIGTKAGAIYFLHSDIANRAMYLKSTFCHHTNPISKFAIDHRSSRAISFTTDLNDIPRVWLLQRHYAGLLHPLNTLGAFPHDLKDEDKIVVDACINSLNYHAIVITNRCLAVFDDNGDVFGVGSLANPRKMEGSIMLEDDDGEIGVAVEGASSMFVSNLTAVEAYQTREWASGMSLFLTGHKDGSLSLWRMTRLPPDTVQPGRIAVVEFHGVIQDNKSSSPISGSVTCIKQEKPDIPLFFIGYSNGASRVLEFTPPQLVSEEKGKSGEKKK</sequence>
<protein>
    <recommendedName>
        <fullName evidence="3">WD domain, G-beta repeat</fullName>
    </recommendedName>
</protein>
<accession>A0A7G2CR04</accession>
<dbReference type="AlphaFoldDB" id="A0A7G2CR04"/>
<dbReference type="Gene3D" id="2.130.10.10">
    <property type="entry name" value="YVTN repeat-like/Quinoprotein amine dehydrogenase"/>
    <property type="match status" value="1"/>
</dbReference>
<dbReference type="InterPro" id="IPR036322">
    <property type="entry name" value="WD40_repeat_dom_sf"/>
</dbReference>
<dbReference type="Proteomes" id="UP000515908">
    <property type="component" value="Chromosome 21"/>
</dbReference>
<dbReference type="EMBL" id="LR877165">
    <property type="protein sequence ID" value="CAD2221431.1"/>
    <property type="molecule type" value="Genomic_DNA"/>
</dbReference>
<reference evidence="1 2" key="1">
    <citation type="submission" date="2020-08" db="EMBL/GenBank/DDBJ databases">
        <authorList>
            <person name="Newling K."/>
            <person name="Davey J."/>
            <person name="Forrester S."/>
        </authorList>
    </citation>
    <scope>NUCLEOTIDE SEQUENCE [LARGE SCALE GENOMIC DNA]</scope>
    <source>
        <strain evidence="2">Crithidia deanei Carvalho (ATCC PRA-265)</strain>
    </source>
</reference>
<evidence type="ECO:0000313" key="2">
    <source>
        <dbReference type="Proteomes" id="UP000515908"/>
    </source>
</evidence>
<name>A0A7G2CR04_9TRYP</name>
<organism evidence="1 2">
    <name type="scientific">Angomonas deanei</name>
    <dbReference type="NCBI Taxonomy" id="59799"/>
    <lineage>
        <taxon>Eukaryota</taxon>
        <taxon>Discoba</taxon>
        <taxon>Euglenozoa</taxon>
        <taxon>Kinetoplastea</taxon>
        <taxon>Metakinetoplastina</taxon>
        <taxon>Trypanosomatida</taxon>
        <taxon>Trypanosomatidae</taxon>
        <taxon>Strigomonadinae</taxon>
        <taxon>Angomonas</taxon>
    </lineage>
</organism>
<proteinExistence type="predicted"/>
<dbReference type="VEuPathDB" id="TriTrypDB:ADEAN_000896300"/>